<organism evidence="2 3">
    <name type="scientific">Pan troglodytes</name>
    <name type="common">Chimpanzee</name>
    <dbReference type="NCBI Taxonomy" id="9598"/>
    <lineage>
        <taxon>Eukaryota</taxon>
        <taxon>Metazoa</taxon>
        <taxon>Chordata</taxon>
        <taxon>Craniata</taxon>
        <taxon>Vertebrata</taxon>
        <taxon>Euteleostomi</taxon>
        <taxon>Mammalia</taxon>
        <taxon>Eutheria</taxon>
        <taxon>Euarchontoglires</taxon>
        <taxon>Primates</taxon>
        <taxon>Haplorrhini</taxon>
        <taxon>Catarrhini</taxon>
        <taxon>Hominidae</taxon>
        <taxon>Pan</taxon>
    </lineage>
</organism>
<gene>
    <name evidence="2" type="ORF">CK820_G0002922</name>
</gene>
<feature type="compositionally biased region" description="Basic and acidic residues" evidence="1">
    <location>
        <begin position="106"/>
        <end position="115"/>
    </location>
</feature>
<evidence type="ECO:0000256" key="1">
    <source>
        <dbReference type="SAM" id="MobiDB-lite"/>
    </source>
</evidence>
<dbReference type="EMBL" id="NBAG03000214">
    <property type="protein sequence ID" value="PNI84347.1"/>
    <property type="molecule type" value="Genomic_DNA"/>
</dbReference>
<accession>A0A2J8PK22</accession>
<sequence length="137" mass="15041">MMFSGFNADYEASSSRCSSASPAGDSLSYYHSPADSFSSMGSPVNAQCQLHSHGHCHLDQSGPAVAGAARPRLLRGPIADQSPSPFRSPHPLRWGLLQGWRCEDHDRRPSAEHWQEGQGGTVISRRRREKENPKGKE</sequence>
<proteinExistence type="predicted"/>
<evidence type="ECO:0000313" key="2">
    <source>
        <dbReference type="EMBL" id="PNI84347.1"/>
    </source>
</evidence>
<feature type="non-terminal residue" evidence="2">
    <location>
        <position position="137"/>
    </location>
</feature>
<feature type="region of interest" description="Disordered" evidence="1">
    <location>
        <begin position="106"/>
        <end position="137"/>
    </location>
</feature>
<dbReference type="Proteomes" id="UP000236370">
    <property type="component" value="Unassembled WGS sequence"/>
</dbReference>
<evidence type="ECO:0000313" key="3">
    <source>
        <dbReference type="Proteomes" id="UP000236370"/>
    </source>
</evidence>
<protein>
    <submittedName>
        <fullName evidence="2">FOS isoform 5</fullName>
    </submittedName>
</protein>
<comment type="caution">
    <text evidence="2">The sequence shown here is derived from an EMBL/GenBank/DDBJ whole genome shotgun (WGS) entry which is preliminary data.</text>
</comment>
<reference evidence="2 3" key="1">
    <citation type="submission" date="2017-12" db="EMBL/GenBank/DDBJ databases">
        <title>High-resolution comparative analysis of great ape genomes.</title>
        <authorList>
            <person name="Pollen A."/>
            <person name="Hastie A."/>
            <person name="Hormozdiari F."/>
            <person name="Dougherty M."/>
            <person name="Liu R."/>
            <person name="Chaisson M."/>
            <person name="Hoppe E."/>
            <person name="Hill C."/>
            <person name="Pang A."/>
            <person name="Hillier L."/>
            <person name="Baker C."/>
            <person name="Armstrong J."/>
            <person name="Shendure J."/>
            <person name="Paten B."/>
            <person name="Wilson R."/>
            <person name="Chao H."/>
            <person name="Schneider V."/>
            <person name="Ventura M."/>
            <person name="Kronenberg Z."/>
            <person name="Murali S."/>
            <person name="Gordon D."/>
            <person name="Cantsilieris S."/>
            <person name="Munson K."/>
            <person name="Nelson B."/>
            <person name="Raja A."/>
            <person name="Underwood J."/>
            <person name="Diekhans M."/>
            <person name="Fiddes I."/>
            <person name="Haussler D."/>
            <person name="Eichler E."/>
        </authorList>
    </citation>
    <scope>NUCLEOTIDE SEQUENCE [LARGE SCALE GENOMIC DNA]</scope>
    <source>
        <strain evidence="2">Yerkes chimp pedigree #C0471</strain>
    </source>
</reference>
<name>A0A2J8PK22_PANTR</name>
<dbReference type="AlphaFoldDB" id="A0A2J8PK22"/>